<dbReference type="Proteomes" id="UP001553715">
    <property type="component" value="Unassembled WGS sequence"/>
</dbReference>
<reference evidence="3 4" key="1">
    <citation type="submission" date="2024-06" db="EMBL/GenBank/DDBJ databases">
        <title>The Natural Products Discovery Center: Release of the First 8490 Sequenced Strains for Exploring Actinobacteria Biosynthetic Diversity.</title>
        <authorList>
            <person name="Kalkreuter E."/>
            <person name="Kautsar S.A."/>
            <person name="Yang D."/>
            <person name="Bader C.D."/>
            <person name="Teijaro C.N."/>
            <person name="Fluegel L."/>
            <person name="Davis C.M."/>
            <person name="Simpson J.R."/>
            <person name="Lauterbach L."/>
            <person name="Steele A.D."/>
            <person name="Gui C."/>
            <person name="Meng S."/>
            <person name="Li G."/>
            <person name="Viehrig K."/>
            <person name="Ye F."/>
            <person name="Su P."/>
            <person name="Kiefer A.F."/>
            <person name="Nichols A."/>
            <person name="Cepeda A.J."/>
            <person name="Yan W."/>
            <person name="Fan B."/>
            <person name="Jiang Y."/>
            <person name="Adhikari A."/>
            <person name="Zheng C.-J."/>
            <person name="Schuster L."/>
            <person name="Cowan T.M."/>
            <person name="Smanski M.J."/>
            <person name="Chevrette M.G."/>
            <person name="De Carvalho L.P.S."/>
            <person name="Shen B."/>
        </authorList>
    </citation>
    <scope>NUCLEOTIDE SEQUENCE [LARGE SCALE GENOMIC DNA]</scope>
    <source>
        <strain evidence="3 4">NPDC077434</strain>
    </source>
</reference>
<dbReference type="InterPro" id="IPR051681">
    <property type="entry name" value="Ser/Thr_Kinases-Pseudokinases"/>
</dbReference>
<name>A0ABV3LHR3_9MICO</name>
<dbReference type="PANTHER" id="PTHR44329">
    <property type="entry name" value="SERINE/THREONINE-PROTEIN KINASE TNNI3K-RELATED"/>
    <property type="match status" value="1"/>
</dbReference>
<feature type="compositionally biased region" description="Polar residues" evidence="1">
    <location>
        <begin position="312"/>
        <end position="321"/>
    </location>
</feature>
<evidence type="ECO:0000313" key="3">
    <source>
        <dbReference type="EMBL" id="MEW1975437.1"/>
    </source>
</evidence>
<gene>
    <name evidence="3" type="ORF">AB0301_10230</name>
</gene>
<comment type="caution">
    <text evidence="3">The sequence shown here is derived from an EMBL/GenBank/DDBJ whole genome shotgun (WGS) entry which is preliminary data.</text>
</comment>
<dbReference type="PROSITE" id="PS00108">
    <property type="entry name" value="PROTEIN_KINASE_ST"/>
    <property type="match status" value="1"/>
</dbReference>
<dbReference type="Pfam" id="PF00069">
    <property type="entry name" value="Pkinase"/>
    <property type="match status" value="1"/>
</dbReference>
<feature type="region of interest" description="Disordered" evidence="1">
    <location>
        <begin position="307"/>
        <end position="361"/>
    </location>
</feature>
<keyword evidence="3" id="KW-0808">Transferase</keyword>
<dbReference type="InterPro" id="IPR011009">
    <property type="entry name" value="Kinase-like_dom_sf"/>
</dbReference>
<dbReference type="PROSITE" id="PS50011">
    <property type="entry name" value="PROTEIN_KINASE_DOM"/>
    <property type="match status" value="1"/>
</dbReference>
<dbReference type="SMART" id="SM00220">
    <property type="entry name" value="S_TKc"/>
    <property type="match status" value="1"/>
</dbReference>
<dbReference type="CDD" id="cd14014">
    <property type="entry name" value="STKc_PknB_like"/>
    <property type="match status" value="1"/>
</dbReference>
<keyword evidence="4" id="KW-1185">Reference proteome</keyword>
<evidence type="ECO:0000313" key="4">
    <source>
        <dbReference type="Proteomes" id="UP001553715"/>
    </source>
</evidence>
<dbReference type="GO" id="GO:0016301">
    <property type="term" value="F:kinase activity"/>
    <property type="evidence" value="ECO:0007669"/>
    <property type="project" value="UniProtKB-KW"/>
</dbReference>
<dbReference type="EMBL" id="JBFBMH010000013">
    <property type="protein sequence ID" value="MEW1975437.1"/>
    <property type="molecule type" value="Genomic_DNA"/>
</dbReference>
<protein>
    <submittedName>
        <fullName evidence="3">Protein kinase</fullName>
    </submittedName>
</protein>
<organism evidence="3 4">
    <name type="scientific">Microbacterium profundi</name>
    <dbReference type="NCBI Taxonomy" id="450380"/>
    <lineage>
        <taxon>Bacteria</taxon>
        <taxon>Bacillati</taxon>
        <taxon>Actinomycetota</taxon>
        <taxon>Actinomycetes</taxon>
        <taxon>Micrococcales</taxon>
        <taxon>Microbacteriaceae</taxon>
        <taxon>Microbacterium</taxon>
    </lineage>
</organism>
<feature type="domain" description="Protein kinase" evidence="2">
    <location>
        <begin position="23"/>
        <end position="308"/>
    </location>
</feature>
<keyword evidence="3" id="KW-0418">Kinase</keyword>
<evidence type="ECO:0000259" key="2">
    <source>
        <dbReference type="PROSITE" id="PS50011"/>
    </source>
</evidence>
<evidence type="ECO:0000256" key="1">
    <source>
        <dbReference type="SAM" id="MobiDB-lite"/>
    </source>
</evidence>
<dbReference type="InterPro" id="IPR008271">
    <property type="entry name" value="Ser/Thr_kinase_AS"/>
</dbReference>
<proteinExistence type="predicted"/>
<dbReference type="SUPFAM" id="SSF56112">
    <property type="entry name" value="Protein kinase-like (PK-like)"/>
    <property type="match status" value="1"/>
</dbReference>
<dbReference type="RefSeq" id="WP_366232941.1">
    <property type="nucleotide sequence ID" value="NZ_JBFBMH010000013.1"/>
</dbReference>
<accession>A0ABV3LHR3</accession>
<dbReference type="InterPro" id="IPR000719">
    <property type="entry name" value="Prot_kinase_dom"/>
</dbReference>
<dbReference type="Gene3D" id="1.10.510.10">
    <property type="entry name" value="Transferase(Phosphotransferase) domain 1"/>
    <property type="match status" value="1"/>
</dbReference>
<sequence>MTAQHPAQESLREVIRSSQAGNWRLTENLGRGGQGTTFRAVWSKQAASLTRIALDGEPQRRSVVKLMIPPDPSDFPVPSVKFEQLLDHLVNEFIIECEVLDSLDNPYIPDFYQAGRQSARAGWAVPWFAVELIEGRSLAAQRRVAGPLDQNQLLELAHDMLSALSALHSAGLVHLDLKPDNVMLEPGKSRLIDFGLATQANRVQPGISGTPGFFTPEQLDQVVEERDFAPEVDLFKLGVTLGWASGIDLPDLWRADPFGPPAALLAAMKRGAHLEALKPVVREVIAPLLSFEPARRGTAAAVLEHVRASLPPGSSRSSARTTGEGAKPATPPPGRAGQASPRHTRPGPAATLPSAASPRTDGRVANVGARVVVVDRLGLDWVGVVVGIDPKRPSNVLVRHDSTRGNENTRSYPLTQVVRGAPLR</sequence>